<keyword evidence="1" id="KW-0677">Repeat</keyword>
<keyword evidence="5" id="KW-1185">Reference proteome</keyword>
<dbReference type="EMBL" id="JAYGIE010000079">
    <property type="protein sequence ID" value="MEA5478885.1"/>
    <property type="molecule type" value="Genomic_DNA"/>
</dbReference>
<proteinExistence type="predicted"/>
<sequence>MTEADQPEEENLPKFRSLNDDAIQSLLAMLDLSQGFTIAFAECNFWQDGVALVESLNEEIASDPELDELQLESWEFNDPDLRYLLDELVKRLETLPRQDGKKLVLVLSGLENAIGVVGDYPPFLVDLNFVRDAYSRLVPHPVVFVLPDYAITRVANFAPDFWAWKSGVFKFQTTQEARDFAELKTIHSDRIIGNYAKPEKQERIDLLHRLLMEAKPSGSDPKSSQNAVSQINILNELGIAYYSLSQFNRAIEFFQQAFEMSQKIEDRNSEAASLCNLGNIYYSLSHYQQAILSYQQSLDICKEIGNRNFEINSLNGLGLSYYSLGQYQQAIQFHHQSLETTRQIANRNGEANSLNNLGNVYDSLGQYQQAIQFQQQSLEIYREIGERNGEANSLCNLGNVYDSLGQYQQAIQFQQQSLEIRKEIGDRNGEADSLCILGNAYYSLGQYQQAIQFQQQSLEIHREIGDRDGEADSLGNIGNAYYSLGQYQQAIQFQQQSLEIKREIGDRNGEANSLHNLGLVLKALGRRGESIVALNASRKIYEELGLYHKIKNSSKSFAPLETVAKEPNRFELPDPPKRKRRKNLIQIIFVWFRRIWSKLWR</sequence>
<reference evidence="4 5" key="1">
    <citation type="submission" date="2023-12" db="EMBL/GenBank/DDBJ databases">
        <title>Baltic Sea Cyanobacteria.</title>
        <authorList>
            <person name="Delbaje E."/>
            <person name="Fewer D.P."/>
            <person name="Shishido T.K."/>
        </authorList>
    </citation>
    <scope>NUCLEOTIDE SEQUENCE [LARGE SCALE GENOMIC DNA]</scope>
    <source>
        <strain evidence="4 5">UHCC 0370</strain>
    </source>
</reference>
<dbReference type="Pfam" id="PF13374">
    <property type="entry name" value="TPR_10"/>
    <property type="match status" value="1"/>
</dbReference>
<dbReference type="PANTHER" id="PTHR45641:SF19">
    <property type="entry name" value="NEPHROCYSTIN-3"/>
    <property type="match status" value="1"/>
</dbReference>
<feature type="repeat" description="TPR" evidence="3">
    <location>
        <begin position="271"/>
        <end position="304"/>
    </location>
</feature>
<dbReference type="RefSeq" id="WP_323262268.1">
    <property type="nucleotide sequence ID" value="NZ_JAYGIE010000079.1"/>
</dbReference>
<feature type="repeat" description="TPR" evidence="3">
    <location>
        <begin position="391"/>
        <end position="424"/>
    </location>
</feature>
<dbReference type="SMART" id="SM00028">
    <property type="entry name" value="TPR"/>
    <property type="match status" value="8"/>
</dbReference>
<evidence type="ECO:0000256" key="1">
    <source>
        <dbReference type="ARBA" id="ARBA00022737"/>
    </source>
</evidence>
<dbReference type="Pfam" id="PF13424">
    <property type="entry name" value="TPR_12"/>
    <property type="match status" value="3"/>
</dbReference>
<comment type="caution">
    <text evidence="4">The sequence shown here is derived from an EMBL/GenBank/DDBJ whole genome shotgun (WGS) entry which is preliminary data.</text>
</comment>
<name>A0ABU5TKM3_9CYAN</name>
<accession>A0ABU5TKM3</accession>
<evidence type="ECO:0000313" key="5">
    <source>
        <dbReference type="Proteomes" id="UP001301388"/>
    </source>
</evidence>
<evidence type="ECO:0000256" key="3">
    <source>
        <dbReference type="PROSITE-ProRule" id="PRU00339"/>
    </source>
</evidence>
<feature type="repeat" description="TPR" evidence="3">
    <location>
        <begin position="471"/>
        <end position="504"/>
    </location>
</feature>
<feature type="repeat" description="TPR" evidence="3">
    <location>
        <begin position="311"/>
        <end position="344"/>
    </location>
</feature>
<gene>
    <name evidence="4" type="ORF">VB774_14760</name>
</gene>
<dbReference type="InterPro" id="IPR011990">
    <property type="entry name" value="TPR-like_helical_dom_sf"/>
</dbReference>
<dbReference type="InterPro" id="IPR019734">
    <property type="entry name" value="TPR_rpt"/>
</dbReference>
<organism evidence="4 5">
    <name type="scientific">Pseudanabaena galeata UHCC 0370</name>
    <dbReference type="NCBI Taxonomy" id="3110310"/>
    <lineage>
        <taxon>Bacteria</taxon>
        <taxon>Bacillati</taxon>
        <taxon>Cyanobacteriota</taxon>
        <taxon>Cyanophyceae</taxon>
        <taxon>Pseudanabaenales</taxon>
        <taxon>Pseudanabaenaceae</taxon>
        <taxon>Pseudanabaena</taxon>
    </lineage>
</organism>
<evidence type="ECO:0000313" key="4">
    <source>
        <dbReference type="EMBL" id="MEA5478885.1"/>
    </source>
</evidence>
<dbReference type="SUPFAM" id="SSF48452">
    <property type="entry name" value="TPR-like"/>
    <property type="match status" value="2"/>
</dbReference>
<feature type="repeat" description="TPR" evidence="3">
    <location>
        <begin position="231"/>
        <end position="264"/>
    </location>
</feature>
<dbReference type="Proteomes" id="UP001301388">
    <property type="component" value="Unassembled WGS sequence"/>
</dbReference>
<feature type="repeat" description="TPR" evidence="3">
    <location>
        <begin position="431"/>
        <end position="464"/>
    </location>
</feature>
<keyword evidence="2 3" id="KW-0802">TPR repeat</keyword>
<dbReference type="Gene3D" id="1.25.40.10">
    <property type="entry name" value="Tetratricopeptide repeat domain"/>
    <property type="match status" value="2"/>
</dbReference>
<evidence type="ECO:0000256" key="2">
    <source>
        <dbReference type="ARBA" id="ARBA00022803"/>
    </source>
</evidence>
<protein>
    <submittedName>
        <fullName evidence="4">Tetratricopeptide repeat protein</fullName>
    </submittedName>
</protein>
<dbReference type="PANTHER" id="PTHR45641">
    <property type="entry name" value="TETRATRICOPEPTIDE REPEAT PROTEIN (AFU_ORTHOLOGUE AFUA_6G03870)"/>
    <property type="match status" value="1"/>
</dbReference>
<feature type="repeat" description="TPR" evidence="3">
    <location>
        <begin position="351"/>
        <end position="384"/>
    </location>
</feature>
<dbReference type="PROSITE" id="PS50005">
    <property type="entry name" value="TPR"/>
    <property type="match status" value="7"/>
</dbReference>